<dbReference type="AlphaFoldDB" id="A0A840SU85"/>
<sequence>MSVDIDDPDLTLAEIFHRWPEVARVFWRHETACVGCPIAPFHTVIDTCVEYHLDEVVFRAELRAIVAGATSRRRSVRQDDEEPRR</sequence>
<dbReference type="Gene3D" id="1.10.3910.10">
    <property type="entry name" value="SP0561-like"/>
    <property type="match status" value="1"/>
</dbReference>
<evidence type="ECO:0000313" key="2">
    <source>
        <dbReference type="Proteomes" id="UP000549457"/>
    </source>
</evidence>
<proteinExistence type="predicted"/>
<dbReference type="RefSeq" id="WP_184154751.1">
    <property type="nucleotide sequence ID" value="NZ_JACHFM010000006.1"/>
</dbReference>
<comment type="caution">
    <text evidence="1">The sequence shown here is derived from an EMBL/GenBank/DDBJ whole genome shotgun (WGS) entry which is preliminary data.</text>
</comment>
<name>A0A840SU85_9RHOB</name>
<keyword evidence="2" id="KW-1185">Reference proteome</keyword>
<dbReference type="EMBL" id="JACHFM010000006">
    <property type="protein sequence ID" value="MBB5224258.1"/>
    <property type="molecule type" value="Genomic_DNA"/>
</dbReference>
<dbReference type="InterPro" id="IPR038062">
    <property type="entry name" value="ScdA-like_N_sf"/>
</dbReference>
<dbReference type="Proteomes" id="UP000549457">
    <property type="component" value="Unassembled WGS sequence"/>
</dbReference>
<dbReference type="InterPro" id="IPR023883">
    <property type="entry name" value="CHP03980_redox-disulphide"/>
</dbReference>
<protein>
    <submittedName>
        <fullName evidence="1">Hybrid cluster-associated redox disulfide protein</fullName>
    </submittedName>
</protein>
<reference evidence="1 2" key="1">
    <citation type="submission" date="2020-08" db="EMBL/GenBank/DDBJ databases">
        <title>Genomic Encyclopedia of Type Strains, Phase IV (KMG-IV): sequencing the most valuable type-strain genomes for metagenomic binning, comparative biology and taxonomic classification.</title>
        <authorList>
            <person name="Goeker M."/>
        </authorList>
    </citation>
    <scope>NUCLEOTIDE SEQUENCE [LARGE SCALE GENOMIC DNA]</scope>
    <source>
        <strain evidence="1 2">DSM 101730</strain>
    </source>
</reference>
<dbReference type="NCBIfam" id="TIGR03980">
    <property type="entry name" value="prismane_assoc"/>
    <property type="match status" value="1"/>
</dbReference>
<accession>A0A840SU85</accession>
<organism evidence="1 2">
    <name type="scientific">Amaricoccus macauensis</name>
    <dbReference type="NCBI Taxonomy" id="57001"/>
    <lineage>
        <taxon>Bacteria</taxon>
        <taxon>Pseudomonadati</taxon>
        <taxon>Pseudomonadota</taxon>
        <taxon>Alphaproteobacteria</taxon>
        <taxon>Rhodobacterales</taxon>
        <taxon>Paracoccaceae</taxon>
        <taxon>Amaricoccus</taxon>
    </lineage>
</organism>
<evidence type="ECO:0000313" key="1">
    <source>
        <dbReference type="EMBL" id="MBB5224258.1"/>
    </source>
</evidence>
<dbReference type="SUPFAM" id="SSF140683">
    <property type="entry name" value="SP0561-like"/>
    <property type="match status" value="1"/>
</dbReference>
<gene>
    <name evidence="1" type="ORF">HNP73_004227</name>
</gene>